<feature type="domain" description="Carbohydrate kinase FGGY C-terminal" evidence="7">
    <location>
        <begin position="252"/>
        <end position="439"/>
    </location>
</feature>
<evidence type="ECO:0000256" key="4">
    <source>
        <dbReference type="ARBA" id="ARBA00022840"/>
    </source>
</evidence>
<dbReference type="InterPro" id="IPR000577">
    <property type="entry name" value="Carb_kinase_FGGY"/>
</dbReference>
<evidence type="ECO:0000256" key="3">
    <source>
        <dbReference type="ARBA" id="ARBA00022777"/>
    </source>
</evidence>
<dbReference type="PANTHER" id="PTHR10196:SF93">
    <property type="entry name" value="L-RHAMNULOKINASE"/>
    <property type="match status" value="1"/>
</dbReference>
<comment type="caution">
    <text evidence="8">The sequence shown here is derived from an EMBL/GenBank/DDBJ whole genome shotgun (WGS) entry which is preliminary data.</text>
</comment>
<keyword evidence="4" id="KW-0067">ATP-binding</keyword>
<dbReference type="Proteomes" id="UP000770161">
    <property type="component" value="Unassembled WGS sequence"/>
</dbReference>
<dbReference type="Pfam" id="PF02782">
    <property type="entry name" value="FGGY_C"/>
    <property type="match status" value="1"/>
</dbReference>
<dbReference type="InterPro" id="IPR018484">
    <property type="entry name" value="FGGY_N"/>
</dbReference>
<name>A0ABS6GVE2_MAMLE</name>
<gene>
    <name evidence="8" type="ORF">KQ656_05620</name>
</gene>
<evidence type="ECO:0000259" key="6">
    <source>
        <dbReference type="Pfam" id="PF00370"/>
    </source>
</evidence>
<accession>A0ABS6GVE2</accession>
<dbReference type="PANTHER" id="PTHR10196">
    <property type="entry name" value="SUGAR KINASE"/>
    <property type="match status" value="1"/>
</dbReference>
<keyword evidence="5" id="KW-1015">Disulfide bond</keyword>
<keyword evidence="2" id="KW-0547">Nucleotide-binding</keyword>
<dbReference type="CDD" id="cd07771">
    <property type="entry name" value="ASKHA_NBD_FGGY_RhaB-like"/>
    <property type="match status" value="1"/>
</dbReference>
<organism evidence="8 9">
    <name type="scientific">Mammaliicoccus lentus</name>
    <name type="common">Staphylococcus lentus</name>
    <dbReference type="NCBI Taxonomy" id="42858"/>
    <lineage>
        <taxon>Bacteria</taxon>
        <taxon>Bacillati</taxon>
        <taxon>Bacillota</taxon>
        <taxon>Bacilli</taxon>
        <taxon>Bacillales</taxon>
        <taxon>Staphylococcaceae</taxon>
        <taxon>Mammaliicoccus</taxon>
    </lineage>
</organism>
<evidence type="ECO:0000313" key="8">
    <source>
        <dbReference type="EMBL" id="MBU6113425.1"/>
    </source>
</evidence>
<evidence type="ECO:0000313" key="9">
    <source>
        <dbReference type="Proteomes" id="UP000770161"/>
    </source>
</evidence>
<reference evidence="8 9" key="1">
    <citation type="submission" date="2021-06" db="EMBL/GenBank/DDBJ databases">
        <title>Staphylococcus lentus K169 genome sequencing.</title>
        <authorList>
            <person name="Sundareshan S."/>
            <person name="Akhila D.S."/>
            <person name="Prachi D."/>
            <person name="Sivakumar R."/>
            <person name="Rajendhran J."/>
            <person name="Isloor S."/>
            <person name="Hegde N.R."/>
        </authorList>
    </citation>
    <scope>NUCLEOTIDE SEQUENCE [LARGE SCALE GENOMIC DNA]</scope>
    <source>
        <strain evidence="8 9">K169</strain>
    </source>
</reference>
<keyword evidence="9" id="KW-1185">Reference proteome</keyword>
<keyword evidence="3" id="KW-0418">Kinase</keyword>
<evidence type="ECO:0000259" key="7">
    <source>
        <dbReference type="Pfam" id="PF02782"/>
    </source>
</evidence>
<feature type="domain" description="Carbohydrate kinase FGGY N-terminal" evidence="6">
    <location>
        <begin position="4"/>
        <end position="241"/>
    </location>
</feature>
<dbReference type="EMBL" id="JAHLZN010000006">
    <property type="protein sequence ID" value="MBU6113425.1"/>
    <property type="molecule type" value="Genomic_DNA"/>
</dbReference>
<evidence type="ECO:0000256" key="2">
    <source>
        <dbReference type="ARBA" id="ARBA00022741"/>
    </source>
</evidence>
<dbReference type="RefSeq" id="WP_216683450.1">
    <property type="nucleotide sequence ID" value="NZ_JAHLZN010000006.1"/>
</dbReference>
<dbReference type="InterPro" id="IPR013449">
    <property type="entry name" value="Rhamnulokinase"/>
</dbReference>
<evidence type="ECO:0000256" key="1">
    <source>
        <dbReference type="ARBA" id="ARBA00022679"/>
    </source>
</evidence>
<keyword evidence="1" id="KW-0808">Transferase</keyword>
<proteinExistence type="predicted"/>
<protein>
    <submittedName>
        <fullName evidence="8">Rhamnulokinase</fullName>
    </submittedName>
</protein>
<evidence type="ECO:0000256" key="5">
    <source>
        <dbReference type="ARBA" id="ARBA00023157"/>
    </source>
</evidence>
<dbReference type="Pfam" id="PF00370">
    <property type="entry name" value="FGGY_N"/>
    <property type="match status" value="1"/>
</dbReference>
<dbReference type="PIRSF" id="PIRSF000538">
    <property type="entry name" value="GlpK"/>
    <property type="match status" value="1"/>
</dbReference>
<dbReference type="InterPro" id="IPR018485">
    <property type="entry name" value="FGGY_C"/>
</dbReference>
<sequence length="488" mass="55578">MKKYIAVDIGASSGRAILSHVDDVIHTKEINRFANGFTTKNNQEVWDVDYLFEEVLISLQKAKELGVESCYLSIDTWGVDYIFLDNKGKRLHEAVSYRDSRTDHTTEKVFDIISKEKIYEKTGIQFLKFNTLYQFYEECTELKKQAAKVLLIPDYINYLLTGEARSEVTNLSTTQLLDVNTNTLDKQLLEVVDVDAEIFPEVIEPGTYLGDVKEDLREKYNLPVTHVYATVSHDTASAVLGSVGDSQKGWAFLSSGTWSLIGQELDKPIISETALSHGYSNERGYQDTYRFLKNIIGMWIIQRVRKDWFENYTFPEMVEEAKKNKGFKVFIDFNDERFVNPDNMVEEIQAYCSETNQPIPKTIGEIAQAIYLNLAIIYATSIEALNDITGSKIEVINIVGGGSNNDYLNELTAQYTNCEVIVGPEEASVFGNLTATMLATQEFETVEEARKMIGKSNHIKRIEKTNFNNDLKIDIEKFKEVTQYAYKS</sequence>